<evidence type="ECO:0000313" key="3">
    <source>
        <dbReference type="Proteomes" id="UP001596116"/>
    </source>
</evidence>
<organism evidence="2 3">
    <name type="scientific">Hyphococcus aureus</name>
    <dbReference type="NCBI Taxonomy" id="2666033"/>
    <lineage>
        <taxon>Bacteria</taxon>
        <taxon>Pseudomonadati</taxon>
        <taxon>Pseudomonadota</taxon>
        <taxon>Alphaproteobacteria</taxon>
        <taxon>Parvularculales</taxon>
        <taxon>Parvularculaceae</taxon>
        <taxon>Hyphococcus</taxon>
    </lineage>
</organism>
<feature type="transmembrane region" description="Helical" evidence="1">
    <location>
        <begin position="96"/>
        <end position="117"/>
    </location>
</feature>
<keyword evidence="1" id="KW-0472">Membrane</keyword>
<gene>
    <name evidence="2" type="ORF">ACFMB1_00890</name>
</gene>
<feature type="transmembrane region" description="Helical" evidence="1">
    <location>
        <begin position="21"/>
        <end position="41"/>
    </location>
</feature>
<feature type="transmembrane region" description="Helical" evidence="1">
    <location>
        <begin position="210"/>
        <end position="229"/>
    </location>
</feature>
<feature type="transmembrane region" description="Helical" evidence="1">
    <location>
        <begin position="137"/>
        <end position="165"/>
    </location>
</feature>
<proteinExistence type="predicted"/>
<dbReference type="RefSeq" id="WP_379880614.1">
    <property type="nucleotide sequence ID" value="NZ_JBHPON010000001.1"/>
</dbReference>
<name>A0ABW1KQE7_9PROT</name>
<evidence type="ECO:0000256" key="1">
    <source>
        <dbReference type="SAM" id="Phobius"/>
    </source>
</evidence>
<feature type="transmembrane region" description="Helical" evidence="1">
    <location>
        <begin position="172"/>
        <end position="190"/>
    </location>
</feature>
<dbReference type="Pfam" id="PF14329">
    <property type="entry name" value="DUF4386"/>
    <property type="match status" value="1"/>
</dbReference>
<protein>
    <submittedName>
        <fullName evidence="2">DUF4386 domain-containing protein</fullName>
    </submittedName>
</protein>
<reference evidence="2 3" key="1">
    <citation type="submission" date="2024-09" db="EMBL/GenBank/DDBJ databases">
        <authorList>
            <person name="Zhang Z.-H."/>
        </authorList>
    </citation>
    <scope>NUCLEOTIDE SEQUENCE [LARGE SCALE GENOMIC DNA]</scope>
    <source>
        <strain evidence="2 3">HHTR114</strain>
    </source>
</reference>
<dbReference type="InterPro" id="IPR025495">
    <property type="entry name" value="DUF4386"/>
</dbReference>
<sequence>MGQPAIISEPQAYARFAGFNYFLIFVLAIFANFFVLSKLIVSGDAAATAANIASNESLFRLAIAAFFVVLICDVFISWALYLILQKVDPNLSLLAALFRLTYTVAQIGVLLNLVSVLEFVGASDPSSALAAINDSAWPYYFLGAHNTGFTLTLIFFGAHLLLLGYLVIRSSFLPSLIGVLVMIAGAGYIADGFNDILALDYGGLPNAGLYVVILPALVGEGSLMLWLLIRGLNREKWLAA</sequence>
<keyword evidence="1" id="KW-0812">Transmembrane</keyword>
<dbReference type="Proteomes" id="UP001596116">
    <property type="component" value="Unassembled WGS sequence"/>
</dbReference>
<evidence type="ECO:0000313" key="2">
    <source>
        <dbReference type="EMBL" id="MFC6034075.1"/>
    </source>
</evidence>
<keyword evidence="1" id="KW-1133">Transmembrane helix</keyword>
<comment type="caution">
    <text evidence="2">The sequence shown here is derived from an EMBL/GenBank/DDBJ whole genome shotgun (WGS) entry which is preliminary data.</text>
</comment>
<feature type="transmembrane region" description="Helical" evidence="1">
    <location>
        <begin position="61"/>
        <end position="84"/>
    </location>
</feature>
<keyword evidence="3" id="KW-1185">Reference proteome</keyword>
<dbReference type="EMBL" id="JBHPON010000001">
    <property type="protein sequence ID" value="MFC6034075.1"/>
    <property type="molecule type" value="Genomic_DNA"/>
</dbReference>
<accession>A0ABW1KQE7</accession>